<organism evidence="1 2">
    <name type="scientific">Pararge aegeria aegeria</name>
    <dbReference type="NCBI Taxonomy" id="348720"/>
    <lineage>
        <taxon>Eukaryota</taxon>
        <taxon>Metazoa</taxon>
        <taxon>Ecdysozoa</taxon>
        <taxon>Arthropoda</taxon>
        <taxon>Hexapoda</taxon>
        <taxon>Insecta</taxon>
        <taxon>Pterygota</taxon>
        <taxon>Neoptera</taxon>
        <taxon>Endopterygota</taxon>
        <taxon>Lepidoptera</taxon>
        <taxon>Glossata</taxon>
        <taxon>Ditrysia</taxon>
        <taxon>Papilionoidea</taxon>
        <taxon>Nymphalidae</taxon>
        <taxon>Satyrinae</taxon>
        <taxon>Satyrini</taxon>
        <taxon>Parargina</taxon>
        <taxon>Pararge</taxon>
    </lineage>
</organism>
<name>A0A8S4QCV2_9NEOP</name>
<keyword evidence="2" id="KW-1185">Reference proteome</keyword>
<reference evidence="1" key="1">
    <citation type="submission" date="2022-03" db="EMBL/GenBank/DDBJ databases">
        <authorList>
            <person name="Lindestad O."/>
        </authorList>
    </citation>
    <scope>NUCLEOTIDE SEQUENCE</scope>
</reference>
<proteinExistence type="predicted"/>
<evidence type="ECO:0000313" key="1">
    <source>
        <dbReference type="EMBL" id="CAH2208175.1"/>
    </source>
</evidence>
<sequence>MAGRYFFAWRMFAAAKAQDDRNYNTSVEASARASFNAFNDLTGRQFRERYRYSKKLFKFLCLELRRLTNLRSSQRVSLEHKVLTALFFFATGTYQRPVGVAKHISQKMCSVYIEQLTSGEEKKQIVCQICTRVWAKYSIGNSKSCVCYNDMWLWVDRCAW</sequence>
<gene>
    <name evidence="1" type="primary">jg26288</name>
    <name evidence="1" type="ORF">PAEG_LOCUS791</name>
</gene>
<dbReference type="EMBL" id="CAKXAJ010002544">
    <property type="protein sequence ID" value="CAH2208175.1"/>
    <property type="molecule type" value="Genomic_DNA"/>
</dbReference>
<comment type="caution">
    <text evidence="1">The sequence shown here is derived from an EMBL/GenBank/DDBJ whole genome shotgun (WGS) entry which is preliminary data.</text>
</comment>
<accession>A0A8S4QCV2</accession>
<evidence type="ECO:0000313" key="2">
    <source>
        <dbReference type="Proteomes" id="UP000838756"/>
    </source>
</evidence>
<protein>
    <submittedName>
        <fullName evidence="1">Jg26288 protein</fullName>
    </submittedName>
</protein>
<dbReference type="OrthoDB" id="7533242at2759"/>
<dbReference type="AlphaFoldDB" id="A0A8S4QCV2"/>
<dbReference type="Proteomes" id="UP000838756">
    <property type="component" value="Unassembled WGS sequence"/>
</dbReference>